<feature type="region of interest" description="Disordered" evidence="1">
    <location>
        <begin position="100"/>
        <end position="253"/>
    </location>
</feature>
<organism evidence="2 3">
    <name type="scientific">Elysia crispata</name>
    <name type="common">lettuce slug</name>
    <dbReference type="NCBI Taxonomy" id="231223"/>
    <lineage>
        <taxon>Eukaryota</taxon>
        <taxon>Metazoa</taxon>
        <taxon>Spiralia</taxon>
        <taxon>Lophotrochozoa</taxon>
        <taxon>Mollusca</taxon>
        <taxon>Gastropoda</taxon>
        <taxon>Heterobranchia</taxon>
        <taxon>Euthyneura</taxon>
        <taxon>Panpulmonata</taxon>
        <taxon>Sacoglossa</taxon>
        <taxon>Placobranchoidea</taxon>
        <taxon>Plakobranchidae</taxon>
        <taxon>Elysia</taxon>
    </lineage>
</organism>
<dbReference type="Proteomes" id="UP001283361">
    <property type="component" value="Unassembled WGS sequence"/>
</dbReference>
<feature type="compositionally biased region" description="Low complexity" evidence="1">
    <location>
        <begin position="615"/>
        <end position="676"/>
    </location>
</feature>
<comment type="caution">
    <text evidence="2">The sequence shown here is derived from an EMBL/GenBank/DDBJ whole genome shotgun (WGS) entry which is preliminary data.</text>
</comment>
<evidence type="ECO:0000313" key="3">
    <source>
        <dbReference type="Proteomes" id="UP001283361"/>
    </source>
</evidence>
<feature type="compositionally biased region" description="Low complexity" evidence="1">
    <location>
        <begin position="105"/>
        <end position="116"/>
    </location>
</feature>
<evidence type="ECO:0000256" key="1">
    <source>
        <dbReference type="SAM" id="MobiDB-lite"/>
    </source>
</evidence>
<feature type="compositionally biased region" description="Polar residues" evidence="1">
    <location>
        <begin position="852"/>
        <end position="868"/>
    </location>
</feature>
<reference evidence="2" key="1">
    <citation type="journal article" date="2023" name="G3 (Bethesda)">
        <title>A reference genome for the long-term kleptoplast-retaining sea slug Elysia crispata morphotype clarki.</title>
        <authorList>
            <person name="Eastman K.E."/>
            <person name="Pendleton A.L."/>
            <person name="Shaikh M.A."/>
            <person name="Suttiyut T."/>
            <person name="Ogas R."/>
            <person name="Tomko P."/>
            <person name="Gavelis G."/>
            <person name="Widhalm J.R."/>
            <person name="Wisecaver J.H."/>
        </authorList>
    </citation>
    <scope>NUCLEOTIDE SEQUENCE</scope>
    <source>
        <strain evidence="2">ECLA1</strain>
    </source>
</reference>
<feature type="compositionally biased region" description="Polar residues" evidence="1">
    <location>
        <begin position="889"/>
        <end position="907"/>
    </location>
</feature>
<feature type="region of interest" description="Disordered" evidence="1">
    <location>
        <begin position="775"/>
        <end position="907"/>
    </location>
</feature>
<feature type="compositionally biased region" description="Low complexity" evidence="1">
    <location>
        <begin position="185"/>
        <end position="194"/>
    </location>
</feature>
<feature type="compositionally biased region" description="Low complexity" evidence="1">
    <location>
        <begin position="153"/>
        <end position="162"/>
    </location>
</feature>
<feature type="region of interest" description="Disordered" evidence="1">
    <location>
        <begin position="321"/>
        <end position="442"/>
    </location>
</feature>
<evidence type="ECO:0000313" key="2">
    <source>
        <dbReference type="EMBL" id="KAK3773706.1"/>
    </source>
</evidence>
<dbReference type="AlphaFoldDB" id="A0AAE0ZRJ7"/>
<feature type="compositionally biased region" description="Polar residues" evidence="1">
    <location>
        <begin position="697"/>
        <end position="728"/>
    </location>
</feature>
<feature type="region of interest" description="Disordered" evidence="1">
    <location>
        <begin position="464"/>
        <end position="485"/>
    </location>
</feature>
<feature type="compositionally biased region" description="Polar residues" evidence="1">
    <location>
        <begin position="322"/>
        <end position="336"/>
    </location>
</feature>
<keyword evidence="3" id="KW-1185">Reference proteome</keyword>
<feature type="region of interest" description="Disordered" evidence="1">
    <location>
        <begin position="511"/>
        <end position="583"/>
    </location>
</feature>
<feature type="compositionally biased region" description="Low complexity" evidence="1">
    <location>
        <begin position="218"/>
        <end position="239"/>
    </location>
</feature>
<feature type="compositionally biased region" description="Polar residues" evidence="1">
    <location>
        <begin position="784"/>
        <end position="796"/>
    </location>
</feature>
<feature type="compositionally biased region" description="Low complexity" evidence="1">
    <location>
        <begin position="797"/>
        <end position="833"/>
    </location>
</feature>
<feature type="compositionally biased region" description="Low complexity" evidence="1">
    <location>
        <begin position="280"/>
        <end position="299"/>
    </location>
</feature>
<feature type="compositionally biased region" description="Low complexity" evidence="1">
    <location>
        <begin position="561"/>
        <end position="582"/>
    </location>
</feature>
<feature type="region of interest" description="Disordered" evidence="1">
    <location>
        <begin position="615"/>
        <end position="728"/>
    </location>
</feature>
<protein>
    <submittedName>
        <fullName evidence="2">Uncharacterized protein</fullName>
    </submittedName>
</protein>
<feature type="region of interest" description="Disordered" evidence="1">
    <location>
        <begin position="280"/>
        <end position="300"/>
    </location>
</feature>
<dbReference type="EMBL" id="JAWDGP010003518">
    <property type="protein sequence ID" value="KAK3773706.1"/>
    <property type="molecule type" value="Genomic_DNA"/>
</dbReference>
<sequence>MTAVDASIGDLLKVGEEEFDNAIKAMTVKNLMSVISGLQREMSREQEAFNSLSGELQKNKGRNSRQYKQISKDMVASQQKLTLLMNRSMKCFAQIKTLKDDDMQNSPHTNTSNSSHGGDAATGLRRRNSAKGPVAHTPPSALGVAGAGNPGGASRSAAISRSKSMHSVNHPGSPTAPQPPSLIASSSSSYSSSSTVAHAKTPGKPLVLNTSGPHKSGATSNRSSTFSSANAATANTNASDPLKPHMPIIMKPLQPNGIASTASTATSIASSFSSSSVAATSSSSTISSSTRASTSASLTPHTRVVGNLPISSALASDGIQGAANSHNNNSKGTTNVEGALGLNPASEGSCNEDVSGKGGGGGLYVKRRFGQPPSRPAASNTTFETSSSSQPVPSNTPSSSSSSSSASLPPRHPVHSRGRLQVVGSTRPAFSATSTNNTDLSPMLLSQSLSKSQGSIHHNHITELSPASATNGDLRDSSPASNDAFRGLPSVRQLAQSFGSMSALNTASASASSSANSGYTRNSRLNGGGGTTSGRSSSSLLFSPGKGVTRSSSSVGFLRGPPSSSSSSSSSALSSSPSTSVSTHRLFLTNKGSNGNNNNINGKNDAPLVQQQKLQPNGQPLQQQNSSSNHLNGSAGVQQPQPQQQQQQRPIRQPSAGRGPGSSSSFSVPASSSSAATTTEAENQLALARARLKNRNSRGITVETQNPKSESAVTSPTMESSSSNLPSQTQIPVAINEASVRQPAAAAVVTSPPTTATSSATTSTVNLNLEFNNKGNKEIKPVNHTPSSLDTDATFASSTKISSSLSSSPPTKSNNDDGINSISTSAANSSNNLRRSRSREELDQPKARLYRKSQQSGQGKETLLQQIQARRRYDDDDDEVDGGSKESNFRSISKLSMSMPSLLQTGR</sequence>
<feature type="compositionally biased region" description="Low complexity" evidence="1">
    <location>
        <begin position="386"/>
        <end position="409"/>
    </location>
</feature>
<name>A0AAE0ZRJ7_9GAST</name>
<proteinExistence type="predicted"/>
<feature type="compositionally biased region" description="Low complexity" evidence="1">
    <location>
        <begin position="511"/>
        <end position="525"/>
    </location>
</feature>
<gene>
    <name evidence="2" type="ORF">RRG08_001435</name>
</gene>
<accession>A0AAE0ZRJ7</accession>